<dbReference type="AlphaFoldDB" id="A0A1C4ZE53"/>
<accession>A0A1C4ZE53</accession>
<evidence type="ECO:0000256" key="1">
    <source>
        <dbReference type="SAM" id="MobiDB-lite"/>
    </source>
</evidence>
<dbReference type="Proteomes" id="UP000198253">
    <property type="component" value="Chromosome I"/>
</dbReference>
<keyword evidence="3" id="KW-1185">Reference proteome</keyword>
<organism evidence="2 3">
    <name type="scientific">Micromonospora echinospora</name>
    <name type="common">Micromonospora purpurea</name>
    <dbReference type="NCBI Taxonomy" id="1877"/>
    <lineage>
        <taxon>Bacteria</taxon>
        <taxon>Bacillati</taxon>
        <taxon>Actinomycetota</taxon>
        <taxon>Actinomycetes</taxon>
        <taxon>Micromonosporales</taxon>
        <taxon>Micromonosporaceae</taxon>
        <taxon>Micromonospora</taxon>
    </lineage>
</organism>
<dbReference type="InParanoid" id="A0A1C4ZE53"/>
<name>A0A1C4ZE53_MICEC</name>
<sequence length="97" mass="10680">MALRLPKCFGGAENVAGGDGEMSDDMERADPARVTMLYVLHDTQETRTTAVTEYEAGETLEAAATQLVIHLWPFTGRESPDRRRSRRPARSTGRTAA</sequence>
<protein>
    <submittedName>
        <fullName evidence="2">Uncharacterized protein</fullName>
    </submittedName>
</protein>
<gene>
    <name evidence="2" type="ORF">GA0070618_5102</name>
</gene>
<reference evidence="3" key="1">
    <citation type="submission" date="2016-06" db="EMBL/GenBank/DDBJ databases">
        <authorList>
            <person name="Varghese N."/>
            <person name="Submissions Spin"/>
        </authorList>
    </citation>
    <scope>NUCLEOTIDE SEQUENCE [LARGE SCALE GENOMIC DNA]</scope>
    <source>
        <strain evidence="3">DSM 43816</strain>
    </source>
</reference>
<dbReference type="EMBL" id="LT607413">
    <property type="protein sequence ID" value="SCF30991.1"/>
    <property type="molecule type" value="Genomic_DNA"/>
</dbReference>
<evidence type="ECO:0000313" key="3">
    <source>
        <dbReference type="Proteomes" id="UP000198253"/>
    </source>
</evidence>
<evidence type="ECO:0000313" key="2">
    <source>
        <dbReference type="EMBL" id="SCF30991.1"/>
    </source>
</evidence>
<feature type="region of interest" description="Disordered" evidence="1">
    <location>
        <begin position="74"/>
        <end position="97"/>
    </location>
</feature>
<dbReference type="RefSeq" id="WP_088983854.1">
    <property type="nucleotide sequence ID" value="NZ_LT607413.1"/>
</dbReference>
<proteinExistence type="predicted"/>